<feature type="binding site" evidence="1">
    <location>
        <position position="372"/>
    </location>
    <ligand>
        <name>Mn(2+)</name>
        <dbReference type="ChEBI" id="CHEBI:29035"/>
        <label>2</label>
    </ligand>
</feature>
<dbReference type="NCBIfam" id="TIGR01891">
    <property type="entry name" value="amidohydrolases"/>
    <property type="match status" value="1"/>
</dbReference>
<dbReference type="InterPro" id="IPR036264">
    <property type="entry name" value="Bact_exopeptidase_dim_dom"/>
</dbReference>
<gene>
    <name evidence="3" type="ORF">FYJ74_09795</name>
</gene>
<dbReference type="SUPFAM" id="SSF53187">
    <property type="entry name" value="Zn-dependent exopeptidases"/>
    <property type="match status" value="1"/>
</dbReference>
<sequence length="432" mass="47839">MKGVDLVRLSREMSGYAVDVRRYLHVHAEPTSREFETVRFIRCELEKIGLKYVNIPDGGVLAEIDGDGSSHSSILLRADCDALEMTEAPDNAAGKKICISSNPNAAHMCGHDSHTAILLGAARILAKMPPNSIRGKVYLLFERGEEGGNCIYYVMKYIQLHKLRIDSCFALHVEPDLPVGTFWIREGPANAGNVNFEIRLYGKGGHGSRPDLANNPLDCFVAVLNQLKDVRYKYIAPNDLITYNIGSVHCGTRRNIVPDMLEFSGTARFYNVEAGGIFKKKLRDIVDKCADFYDCVVEYRVFSGPGLSVVNNREAARIAADAVTEMYGNGCLKDLPISLGSESFAMLSNYYPSVMIRLGVRNEERGMTAGLHSSHFDLDEDAIPYGISAHLAYVMKYMSVADRAIPFEGFAGDVDAVLKLTNRPVPKRYDTM</sequence>
<dbReference type="Pfam" id="PF01546">
    <property type="entry name" value="Peptidase_M20"/>
    <property type="match status" value="1"/>
</dbReference>
<proteinExistence type="predicted"/>
<keyword evidence="1" id="KW-0464">Manganese</keyword>
<evidence type="ECO:0000313" key="3">
    <source>
        <dbReference type="EMBL" id="MST56322.1"/>
    </source>
</evidence>
<reference evidence="3 4" key="1">
    <citation type="submission" date="2019-08" db="EMBL/GenBank/DDBJ databases">
        <title>In-depth cultivation of the pig gut microbiome towards novel bacterial diversity and tailored functional studies.</title>
        <authorList>
            <person name="Wylensek D."/>
            <person name="Hitch T.C.A."/>
            <person name="Clavel T."/>
        </authorList>
    </citation>
    <scope>NUCLEOTIDE SEQUENCE [LARGE SCALE GENOMIC DNA]</scope>
    <source>
        <strain evidence="3 4">SM-530-WT-4B</strain>
    </source>
</reference>
<keyword evidence="3" id="KW-0378">Hydrolase</keyword>
<evidence type="ECO:0000313" key="4">
    <source>
        <dbReference type="Proteomes" id="UP000473699"/>
    </source>
</evidence>
<organism evidence="3 4">
    <name type="scientific">Pyramidobacter porci</name>
    <dbReference type="NCBI Taxonomy" id="2605789"/>
    <lineage>
        <taxon>Bacteria</taxon>
        <taxon>Thermotogati</taxon>
        <taxon>Synergistota</taxon>
        <taxon>Synergistia</taxon>
        <taxon>Synergistales</taxon>
        <taxon>Dethiosulfovibrionaceae</taxon>
        <taxon>Pyramidobacter</taxon>
    </lineage>
</organism>
<dbReference type="AlphaFoldDB" id="A0A6L5YFC3"/>
<feature type="domain" description="Peptidase M20 dimerisation" evidence="2">
    <location>
        <begin position="190"/>
        <end position="288"/>
    </location>
</feature>
<feature type="binding site" evidence="1">
    <location>
        <position position="111"/>
    </location>
    <ligand>
        <name>Mn(2+)</name>
        <dbReference type="ChEBI" id="CHEBI:29035"/>
        <label>2</label>
    </ligand>
</feature>
<dbReference type="RefSeq" id="WP_154529405.1">
    <property type="nucleotide sequence ID" value="NZ_VUNH01000011.1"/>
</dbReference>
<name>A0A6L5YFC3_9BACT</name>
<feature type="binding site" evidence="1">
    <location>
        <position position="146"/>
    </location>
    <ligand>
        <name>Mn(2+)</name>
        <dbReference type="ChEBI" id="CHEBI:29035"/>
        <label>2</label>
    </ligand>
</feature>
<dbReference type="GO" id="GO:0016787">
    <property type="term" value="F:hydrolase activity"/>
    <property type="evidence" value="ECO:0007669"/>
    <property type="project" value="UniProtKB-KW"/>
</dbReference>
<comment type="cofactor">
    <cofactor evidence="1">
        <name>Mn(2+)</name>
        <dbReference type="ChEBI" id="CHEBI:29035"/>
    </cofactor>
    <text evidence="1">The Mn(2+) ion enhances activity.</text>
</comment>
<keyword evidence="1" id="KW-0479">Metal-binding</keyword>
<dbReference type="Gene3D" id="3.30.70.360">
    <property type="match status" value="1"/>
</dbReference>
<dbReference type="InterPro" id="IPR002933">
    <property type="entry name" value="Peptidase_M20"/>
</dbReference>
<comment type="caution">
    <text evidence="3">The sequence shown here is derived from an EMBL/GenBank/DDBJ whole genome shotgun (WGS) entry which is preliminary data.</text>
</comment>
<evidence type="ECO:0000259" key="2">
    <source>
        <dbReference type="Pfam" id="PF07687"/>
    </source>
</evidence>
<feature type="binding site" evidence="1">
    <location>
        <position position="109"/>
    </location>
    <ligand>
        <name>Mn(2+)</name>
        <dbReference type="ChEBI" id="CHEBI:29035"/>
        <label>2</label>
    </ligand>
</feature>
<dbReference type="Gene3D" id="3.40.630.10">
    <property type="entry name" value="Zn peptidases"/>
    <property type="match status" value="1"/>
</dbReference>
<keyword evidence="4" id="KW-1185">Reference proteome</keyword>
<evidence type="ECO:0000256" key="1">
    <source>
        <dbReference type="PIRSR" id="PIRSR005962-1"/>
    </source>
</evidence>
<dbReference type="Proteomes" id="UP000473699">
    <property type="component" value="Unassembled WGS sequence"/>
</dbReference>
<dbReference type="Pfam" id="PF07687">
    <property type="entry name" value="M20_dimer"/>
    <property type="match status" value="1"/>
</dbReference>
<protein>
    <submittedName>
        <fullName evidence="3">Amidohydrolase</fullName>
    </submittedName>
</protein>
<dbReference type="SUPFAM" id="SSF55031">
    <property type="entry name" value="Bacterial exopeptidase dimerisation domain"/>
    <property type="match status" value="1"/>
</dbReference>
<feature type="binding site" evidence="1">
    <location>
        <position position="172"/>
    </location>
    <ligand>
        <name>Mn(2+)</name>
        <dbReference type="ChEBI" id="CHEBI:29035"/>
        <label>2</label>
    </ligand>
</feature>
<dbReference type="InterPro" id="IPR011650">
    <property type="entry name" value="Peptidase_M20_dimer"/>
</dbReference>
<dbReference type="PIRSF" id="PIRSF005962">
    <property type="entry name" value="Pept_M20D_amidohydro"/>
    <property type="match status" value="1"/>
</dbReference>
<dbReference type="InterPro" id="IPR017439">
    <property type="entry name" value="Amidohydrolase"/>
</dbReference>
<dbReference type="PANTHER" id="PTHR11014">
    <property type="entry name" value="PEPTIDASE M20 FAMILY MEMBER"/>
    <property type="match status" value="1"/>
</dbReference>
<dbReference type="CDD" id="cd03886">
    <property type="entry name" value="M20_Acy1"/>
    <property type="match status" value="1"/>
</dbReference>
<dbReference type="GO" id="GO:0046872">
    <property type="term" value="F:metal ion binding"/>
    <property type="evidence" value="ECO:0007669"/>
    <property type="project" value="UniProtKB-KW"/>
</dbReference>
<accession>A0A6L5YFC3</accession>
<dbReference type="PANTHER" id="PTHR11014:SF63">
    <property type="entry name" value="METALLOPEPTIDASE, PUTATIVE (AFU_ORTHOLOGUE AFUA_6G09600)-RELATED"/>
    <property type="match status" value="1"/>
</dbReference>
<dbReference type="EMBL" id="VUNH01000011">
    <property type="protein sequence ID" value="MST56322.1"/>
    <property type="molecule type" value="Genomic_DNA"/>
</dbReference>